<dbReference type="AlphaFoldDB" id="A0AAW6CS47"/>
<reference evidence="8" key="1">
    <citation type="submission" date="2023-01" db="EMBL/GenBank/DDBJ databases">
        <title>Human gut microbiome strain richness.</title>
        <authorList>
            <person name="Chen-Liaw A."/>
        </authorList>
    </citation>
    <scope>NUCLEOTIDE SEQUENCE</scope>
    <source>
        <strain evidence="8">D8_m1001271B151109d0_201107</strain>
    </source>
</reference>
<dbReference type="PANTHER" id="PTHR45008">
    <property type="entry name" value="PTS SYSTEM GLUCOSE-SPECIFIC EIIA COMPONENT"/>
    <property type="match status" value="1"/>
</dbReference>
<comment type="caution">
    <text evidence="8">The sequence shown here is derived from an EMBL/GenBank/DDBJ whole genome shotgun (WGS) entry which is preliminary data.</text>
</comment>
<dbReference type="RefSeq" id="WP_272002472.1">
    <property type="nucleotide sequence ID" value="NZ_JAQLXO010000011.1"/>
</dbReference>
<proteinExistence type="predicted"/>
<organism evidence="8 9">
    <name type="scientific">Faecalicoccus pleomorphus</name>
    <dbReference type="NCBI Taxonomy" id="1323"/>
    <lineage>
        <taxon>Bacteria</taxon>
        <taxon>Bacillati</taxon>
        <taxon>Bacillota</taxon>
        <taxon>Erysipelotrichia</taxon>
        <taxon>Erysipelotrichales</taxon>
        <taxon>Erysipelotrichaceae</taxon>
        <taxon>Faecalicoccus</taxon>
    </lineage>
</organism>
<sequence length="161" mass="17404">MFSFLKKESGIEVKAPVNGEIFPIESVNDPVFSEKMMGDGIAIKYAGGDVVAPVTGKITSVILPSCHAFGIRCENGLDVLVHVGLDVVKLKGEGFQLLKKKGEMVHQGEAVIKVDYDLLKDKGLDLITPIVITNSNEFLLNQKAHGHAESGKTDLFVAQKK</sequence>
<dbReference type="Proteomes" id="UP001212981">
    <property type="component" value="Unassembled WGS sequence"/>
</dbReference>
<gene>
    <name evidence="8" type="ORF">PND82_07115</name>
</gene>
<dbReference type="PANTHER" id="PTHR45008:SF1">
    <property type="entry name" value="PTS SYSTEM GLUCOSE-SPECIFIC EIIA COMPONENT"/>
    <property type="match status" value="1"/>
</dbReference>
<dbReference type="EMBL" id="JAQLXO010000011">
    <property type="protein sequence ID" value="MDB7982582.1"/>
    <property type="molecule type" value="Genomic_DNA"/>
</dbReference>
<keyword evidence="5" id="KW-0598">Phosphotransferase system</keyword>
<dbReference type="Gene3D" id="2.70.70.10">
    <property type="entry name" value="Glucose Permease (Domain IIA)"/>
    <property type="match status" value="1"/>
</dbReference>
<protein>
    <submittedName>
        <fullName evidence="8">PTS glucose transporter subunit IIA</fullName>
    </submittedName>
</protein>
<dbReference type="NCBIfam" id="TIGR00830">
    <property type="entry name" value="PTBA"/>
    <property type="match status" value="1"/>
</dbReference>
<accession>A0AAW6CS47</accession>
<evidence type="ECO:0000313" key="9">
    <source>
        <dbReference type="Proteomes" id="UP001212981"/>
    </source>
</evidence>
<dbReference type="FunFam" id="2.70.70.10:FF:000001">
    <property type="entry name" value="PTS system glucose-specific IIA component"/>
    <property type="match status" value="1"/>
</dbReference>
<evidence type="ECO:0000313" key="8">
    <source>
        <dbReference type="EMBL" id="MDB7982582.1"/>
    </source>
</evidence>
<keyword evidence="4" id="KW-0808">Transferase</keyword>
<dbReference type="GO" id="GO:0016301">
    <property type="term" value="F:kinase activity"/>
    <property type="evidence" value="ECO:0007669"/>
    <property type="project" value="UniProtKB-KW"/>
</dbReference>
<dbReference type="GO" id="GO:0005737">
    <property type="term" value="C:cytoplasm"/>
    <property type="evidence" value="ECO:0007669"/>
    <property type="project" value="UniProtKB-SubCell"/>
</dbReference>
<evidence type="ECO:0000256" key="6">
    <source>
        <dbReference type="ARBA" id="ARBA00022777"/>
    </source>
</evidence>
<keyword evidence="6" id="KW-0418">Kinase</keyword>
<evidence type="ECO:0000259" key="7">
    <source>
        <dbReference type="PROSITE" id="PS51093"/>
    </source>
</evidence>
<dbReference type="GO" id="GO:0009401">
    <property type="term" value="P:phosphoenolpyruvate-dependent sugar phosphotransferase system"/>
    <property type="evidence" value="ECO:0007669"/>
    <property type="project" value="UniProtKB-KW"/>
</dbReference>
<evidence type="ECO:0000256" key="4">
    <source>
        <dbReference type="ARBA" id="ARBA00022679"/>
    </source>
</evidence>
<name>A0AAW6CS47_9FIRM</name>
<evidence type="ECO:0000256" key="2">
    <source>
        <dbReference type="ARBA" id="ARBA00022448"/>
    </source>
</evidence>
<keyword evidence="2" id="KW-0813">Transport</keyword>
<dbReference type="InterPro" id="IPR001127">
    <property type="entry name" value="PTS_EIIA_1_perm"/>
</dbReference>
<dbReference type="PROSITE" id="PS51093">
    <property type="entry name" value="PTS_EIIA_TYPE_1"/>
    <property type="match status" value="1"/>
</dbReference>
<evidence type="ECO:0000256" key="1">
    <source>
        <dbReference type="ARBA" id="ARBA00004496"/>
    </source>
</evidence>
<dbReference type="Pfam" id="PF00358">
    <property type="entry name" value="PTS_EIIA_1"/>
    <property type="match status" value="1"/>
</dbReference>
<keyword evidence="3 8" id="KW-0762">Sugar transport</keyword>
<dbReference type="SUPFAM" id="SSF51261">
    <property type="entry name" value="Duplicated hybrid motif"/>
    <property type="match status" value="1"/>
</dbReference>
<feature type="domain" description="PTS EIIA type-1" evidence="7">
    <location>
        <begin position="29"/>
        <end position="134"/>
    </location>
</feature>
<dbReference type="InterPro" id="IPR050890">
    <property type="entry name" value="PTS_EIIA_component"/>
</dbReference>
<comment type="subcellular location">
    <subcellularLocation>
        <location evidence="1">Cytoplasm</location>
    </subcellularLocation>
</comment>
<dbReference type="InterPro" id="IPR011055">
    <property type="entry name" value="Dup_hybrid_motif"/>
</dbReference>
<evidence type="ECO:0000256" key="5">
    <source>
        <dbReference type="ARBA" id="ARBA00022683"/>
    </source>
</evidence>
<evidence type="ECO:0000256" key="3">
    <source>
        <dbReference type="ARBA" id="ARBA00022597"/>
    </source>
</evidence>